<sequence length="450" mass="50928">MAALTRDPQFQKLQQWYREHGSELNLRRLFDADKDRFNHFSLTLNTNHGHILLDYSKNLVTEDVMRMLVDLAKSRGVEAARERMFNGEKINYTEGRAVLHVALRNRSNTPILVDGKDVMPEVNKVLDKMKSFCQRVRSGDWKGYTGKTITDVINIGIGGSDLGPLMVTEALKPYSSEGPRVWYVSNIDGTHIAKTLTQLNPESSLFIIASKTFTTQETITNAETAKEWFLQAAKDPSAVAKHFVALSTNTTKVKEFGIDPQNMFEFWDWVGGRYSLWSAIGLSIALHVGFDNFEQLLSGAHWMDQHFRTTPLEKNAPVLLALLGIWYINCFGCETHAMLPYDQYLHRFAAYFQQGDMESNGKYITKSGTRVDHQTGPIVWGEPGTNGQHAFYQGIIWDINSFDQWGVELGKQLAKKIEPELDGSAQVTSHDASTNGLINFIKQQREARVQ</sequence>
<dbReference type="NCBIfam" id="NF001211">
    <property type="entry name" value="PRK00179.1"/>
    <property type="match status" value="1"/>
</dbReference>
<dbReference type="GO" id="GO:0051156">
    <property type="term" value="P:glucose 6-phosphate metabolic process"/>
    <property type="evidence" value="ECO:0007669"/>
    <property type="project" value="TreeGrafter"/>
</dbReference>
<dbReference type="GO" id="GO:0006094">
    <property type="term" value="P:gluconeogenesis"/>
    <property type="evidence" value="ECO:0007669"/>
    <property type="project" value="UniProtKB-KW"/>
</dbReference>
<dbReference type="CDD" id="cd05015">
    <property type="entry name" value="SIS_PGI_1"/>
    <property type="match status" value="1"/>
</dbReference>
<dbReference type="Ensembl" id="ENSMFAT00000080514.1">
    <property type="protein sequence ID" value="ENSMFAP00000055613.1"/>
    <property type="gene ID" value="ENSMFAG00000036975.2"/>
</dbReference>
<dbReference type="FunFam" id="3.40.50.10490:FF:000053">
    <property type="entry name" value="Glucose-6-phosphate isomerase"/>
    <property type="match status" value="1"/>
</dbReference>
<evidence type="ECO:0000256" key="8">
    <source>
        <dbReference type="ARBA" id="ARBA00029321"/>
    </source>
</evidence>
<dbReference type="GO" id="GO:0048029">
    <property type="term" value="F:monosaccharide binding"/>
    <property type="evidence" value="ECO:0007669"/>
    <property type="project" value="TreeGrafter"/>
</dbReference>
<dbReference type="PRINTS" id="PR00662">
    <property type="entry name" value="G6PISOMERASE"/>
</dbReference>
<dbReference type="Gene3D" id="1.10.1390.10">
    <property type="match status" value="1"/>
</dbReference>
<dbReference type="InterPro" id="IPR018189">
    <property type="entry name" value="Phosphoglucose_isomerase_CS"/>
</dbReference>
<dbReference type="InterPro" id="IPR046348">
    <property type="entry name" value="SIS_dom_sf"/>
</dbReference>
<dbReference type="GeneTree" id="ENSGT00390000000707"/>
<keyword evidence="6 10" id="KW-0324">Glycolysis</keyword>
<evidence type="ECO:0000256" key="4">
    <source>
        <dbReference type="ARBA" id="ARBA00018388"/>
    </source>
</evidence>
<dbReference type="PANTHER" id="PTHR11469:SF1">
    <property type="entry name" value="GLUCOSE-6-PHOSPHATE ISOMERASE"/>
    <property type="match status" value="1"/>
</dbReference>
<dbReference type="Gene3D" id="3.40.50.10490">
    <property type="entry name" value="Glucose-6-phosphate isomerase like protein, domain 1"/>
    <property type="match status" value="3"/>
</dbReference>
<dbReference type="EC" id="5.3.1.9" evidence="3 10"/>
<dbReference type="InterPro" id="IPR001672">
    <property type="entry name" value="G6P_Isomerase"/>
</dbReference>
<dbReference type="GO" id="GO:0006096">
    <property type="term" value="P:glycolytic process"/>
    <property type="evidence" value="ECO:0007669"/>
    <property type="project" value="UniProtKB-UniPathway"/>
</dbReference>
<dbReference type="CDD" id="cd05016">
    <property type="entry name" value="SIS_PGI_2"/>
    <property type="match status" value="1"/>
</dbReference>
<evidence type="ECO:0000256" key="10">
    <source>
        <dbReference type="RuleBase" id="RU000612"/>
    </source>
</evidence>
<dbReference type="InterPro" id="IPR023096">
    <property type="entry name" value="G6P_Isomerase_C"/>
</dbReference>
<keyword evidence="5 10" id="KW-0312">Gluconeogenesis</keyword>
<organism evidence="11 12">
    <name type="scientific">Macaca fascicularis</name>
    <name type="common">Crab-eating macaque</name>
    <name type="synonym">Cynomolgus monkey</name>
    <dbReference type="NCBI Taxonomy" id="9541"/>
    <lineage>
        <taxon>Eukaryota</taxon>
        <taxon>Metazoa</taxon>
        <taxon>Chordata</taxon>
        <taxon>Craniata</taxon>
        <taxon>Vertebrata</taxon>
        <taxon>Euteleostomi</taxon>
        <taxon>Mammalia</taxon>
        <taxon>Eutheria</taxon>
        <taxon>Euarchontoglires</taxon>
        <taxon>Primates</taxon>
        <taxon>Haplorrhini</taxon>
        <taxon>Catarrhini</taxon>
        <taxon>Cercopithecidae</taxon>
        <taxon>Cercopithecinae</taxon>
        <taxon>Macaca</taxon>
    </lineage>
</organism>
<name>A0A7N9CRN2_MACFA</name>
<comment type="catalytic activity">
    <reaction evidence="8 10">
        <text>alpha-D-glucose 6-phosphate = beta-D-fructose 6-phosphate</text>
        <dbReference type="Rhea" id="RHEA:11816"/>
        <dbReference type="ChEBI" id="CHEBI:57634"/>
        <dbReference type="ChEBI" id="CHEBI:58225"/>
        <dbReference type="EC" id="5.3.1.9"/>
    </reaction>
</comment>
<evidence type="ECO:0000256" key="3">
    <source>
        <dbReference type="ARBA" id="ARBA00011952"/>
    </source>
</evidence>
<dbReference type="GO" id="GO:0005829">
    <property type="term" value="C:cytosol"/>
    <property type="evidence" value="ECO:0007669"/>
    <property type="project" value="TreeGrafter"/>
</dbReference>
<dbReference type="SUPFAM" id="SSF53697">
    <property type="entry name" value="SIS domain"/>
    <property type="match status" value="1"/>
</dbReference>
<evidence type="ECO:0000256" key="2">
    <source>
        <dbReference type="ARBA" id="ARBA00006604"/>
    </source>
</evidence>
<proteinExistence type="inferred from homology"/>
<dbReference type="GO" id="GO:0004347">
    <property type="term" value="F:glucose-6-phosphate isomerase activity"/>
    <property type="evidence" value="ECO:0007669"/>
    <property type="project" value="UniProtKB-EC"/>
</dbReference>
<dbReference type="UniPathway" id="UPA00109">
    <property type="reaction ID" value="UER00181"/>
</dbReference>
<reference evidence="11" key="3">
    <citation type="submission" date="2025-09" db="UniProtKB">
        <authorList>
            <consortium name="Ensembl"/>
        </authorList>
    </citation>
    <scope>IDENTIFICATION</scope>
</reference>
<dbReference type="AlphaFoldDB" id="A0A7N9CRN2"/>
<comment type="function">
    <text evidence="9">In the cytoplasm, catalyzes the conversion of glucose-6-phosphate to fructose-6-phosphate, the second step in glycolysis, and the reverse reaction during gluconeogenesis. Besides it's role as a glycolytic enzyme, also acts as a secreted cytokine: acts as an angiogenic factor (AMF) that stimulates endothelial cell motility. Acts as a neurotrophic factor, neuroleukin, for spinal and sensory neurons. It is secreted by lectin-stimulated T-cells and induces immunoglobulin secretion.</text>
</comment>
<dbReference type="PANTHER" id="PTHR11469">
    <property type="entry name" value="GLUCOSE-6-PHOSPHATE ISOMERASE"/>
    <property type="match status" value="1"/>
</dbReference>
<dbReference type="Proteomes" id="UP000233100">
    <property type="component" value="Chromosome 19"/>
</dbReference>
<dbReference type="InterPro" id="IPR035476">
    <property type="entry name" value="SIS_PGI_1"/>
</dbReference>
<dbReference type="PROSITE" id="PS00765">
    <property type="entry name" value="P_GLUCOSE_ISOMERASE_1"/>
    <property type="match status" value="1"/>
</dbReference>
<keyword evidence="7 10" id="KW-0413">Isomerase</keyword>
<evidence type="ECO:0000256" key="1">
    <source>
        <dbReference type="ARBA" id="ARBA00004926"/>
    </source>
</evidence>
<comment type="similarity">
    <text evidence="2 10">Belongs to the GPI family.</text>
</comment>
<reference evidence="11" key="2">
    <citation type="submission" date="2025-08" db="UniProtKB">
        <authorList>
            <consortium name="Ensembl"/>
        </authorList>
    </citation>
    <scope>IDENTIFICATION</scope>
</reference>
<dbReference type="FunFam" id="1.10.1390.10:FF:000001">
    <property type="entry name" value="Glucose-6-phosphate isomerase"/>
    <property type="match status" value="1"/>
</dbReference>
<protein>
    <recommendedName>
        <fullName evidence="4 10">Glucose-6-phosphate isomerase</fullName>
        <ecNumber evidence="3 10">5.3.1.9</ecNumber>
    </recommendedName>
</protein>
<evidence type="ECO:0000256" key="9">
    <source>
        <dbReference type="ARBA" id="ARBA00046209"/>
    </source>
</evidence>
<evidence type="ECO:0000256" key="7">
    <source>
        <dbReference type="ARBA" id="ARBA00023235"/>
    </source>
</evidence>
<comment type="pathway">
    <text evidence="1 10">Carbohydrate degradation; glycolysis; D-glyceraldehyde 3-phosphate and glycerone phosphate from D-glucose: step 2/4.</text>
</comment>
<dbReference type="PROSITE" id="PS00174">
    <property type="entry name" value="P_GLUCOSE_ISOMERASE_2"/>
    <property type="match status" value="1"/>
</dbReference>
<dbReference type="Pfam" id="PF00342">
    <property type="entry name" value="PGI"/>
    <property type="match status" value="1"/>
</dbReference>
<dbReference type="PROSITE" id="PS51463">
    <property type="entry name" value="P_GLUCOSE_ISOMERASE_3"/>
    <property type="match status" value="2"/>
</dbReference>
<dbReference type="GO" id="GO:0097367">
    <property type="term" value="F:carbohydrate derivative binding"/>
    <property type="evidence" value="ECO:0007669"/>
    <property type="project" value="InterPro"/>
</dbReference>
<evidence type="ECO:0000313" key="12">
    <source>
        <dbReference type="Proteomes" id="UP000233100"/>
    </source>
</evidence>
<accession>A0A7N9CRN2</accession>
<keyword evidence="12" id="KW-1185">Reference proteome</keyword>
<dbReference type="InterPro" id="IPR035482">
    <property type="entry name" value="SIS_PGI_2"/>
</dbReference>
<evidence type="ECO:0000256" key="6">
    <source>
        <dbReference type="ARBA" id="ARBA00023152"/>
    </source>
</evidence>
<reference evidence="11 12" key="1">
    <citation type="submission" date="2013-03" db="EMBL/GenBank/DDBJ databases">
        <authorList>
            <person name="Warren W."/>
            <person name="Wilson R.K."/>
        </authorList>
    </citation>
    <scope>NUCLEOTIDE SEQUENCE</scope>
</reference>
<dbReference type="HAMAP" id="MF_00473">
    <property type="entry name" value="G6P_isomerase"/>
    <property type="match status" value="1"/>
</dbReference>
<evidence type="ECO:0000313" key="11">
    <source>
        <dbReference type="Ensembl" id="ENSMFAP00000055613.1"/>
    </source>
</evidence>
<dbReference type="Bgee" id="ENSMFAG00000036975">
    <property type="expression patterns" value="Expressed in skeletal muscle tissue and 13 other cell types or tissues"/>
</dbReference>
<evidence type="ECO:0000256" key="5">
    <source>
        <dbReference type="ARBA" id="ARBA00022432"/>
    </source>
</evidence>